<keyword evidence="2" id="KW-1185">Reference proteome</keyword>
<dbReference type="OrthoDB" id="4829337at2"/>
<protein>
    <submittedName>
        <fullName evidence="1">Uncharacterized protein</fullName>
    </submittedName>
</protein>
<sequence length="71" mass="7591">MNTNLIVTSSVAQACAHVAAPTGAGFEGRGVSISGMTAIEGRFQGTGVDTELLPTWRKRPTTDRYIRLRTP</sequence>
<gene>
    <name evidence="1" type="ORF">CTKZ_21520</name>
</gene>
<comment type="caution">
    <text evidence="1">The sequence shown here is derived from an EMBL/GenBank/DDBJ whole genome shotgun (WGS) entry which is preliminary data.</text>
</comment>
<evidence type="ECO:0000313" key="1">
    <source>
        <dbReference type="EMBL" id="GCD20590.1"/>
    </source>
</evidence>
<dbReference type="AlphaFoldDB" id="A0A401V108"/>
<dbReference type="Proteomes" id="UP000288246">
    <property type="component" value="Unassembled WGS sequence"/>
</dbReference>
<accession>A0A401V108</accession>
<dbReference type="EMBL" id="BHYL01000169">
    <property type="protein sequence ID" value="GCD20590.1"/>
    <property type="molecule type" value="Genomic_DNA"/>
</dbReference>
<name>A0A401V108_9CELL</name>
<dbReference type="RefSeq" id="WP_124343095.1">
    <property type="nucleotide sequence ID" value="NZ_BHYL01000169.1"/>
</dbReference>
<reference evidence="1 2" key="1">
    <citation type="submission" date="2018-11" db="EMBL/GenBank/DDBJ databases">
        <title>Draft genome sequence of Cellulomonas takizawaensis strain TKZ-21.</title>
        <authorList>
            <person name="Yamamura H."/>
            <person name="Hayashi T."/>
            <person name="Hamada M."/>
            <person name="Serisawa Y."/>
            <person name="Matsuyama K."/>
            <person name="Nakagawa Y."/>
            <person name="Otoguro M."/>
            <person name="Yanagida F."/>
            <person name="Hayakawa M."/>
        </authorList>
    </citation>
    <scope>NUCLEOTIDE SEQUENCE [LARGE SCALE GENOMIC DNA]</scope>
    <source>
        <strain evidence="1 2">TKZ-21</strain>
    </source>
</reference>
<proteinExistence type="predicted"/>
<organism evidence="1 2">
    <name type="scientific">Cellulomonas algicola</name>
    <dbReference type="NCBI Taxonomy" id="2071633"/>
    <lineage>
        <taxon>Bacteria</taxon>
        <taxon>Bacillati</taxon>
        <taxon>Actinomycetota</taxon>
        <taxon>Actinomycetes</taxon>
        <taxon>Micrococcales</taxon>
        <taxon>Cellulomonadaceae</taxon>
        <taxon>Cellulomonas</taxon>
    </lineage>
</organism>
<evidence type="ECO:0000313" key="2">
    <source>
        <dbReference type="Proteomes" id="UP000288246"/>
    </source>
</evidence>